<reference evidence="4" key="1">
    <citation type="submission" date="2016-02" db="EMBL/GenBank/DDBJ databases">
        <authorList>
            <person name="Wen L."/>
            <person name="He K."/>
            <person name="Yang H."/>
        </authorList>
    </citation>
    <scope>NUCLEOTIDE SEQUENCE [LARGE SCALE GENOMIC DNA]</scope>
    <source>
        <strain evidence="4">JCM 15929</strain>
    </source>
</reference>
<dbReference type="PANTHER" id="PTHR43708">
    <property type="entry name" value="CONSERVED EXPRESSED OXIDOREDUCTASE (EUROFUNG)"/>
    <property type="match status" value="1"/>
</dbReference>
<dbReference type="Gene3D" id="3.40.50.720">
    <property type="entry name" value="NAD(P)-binding Rossmann-like Domain"/>
    <property type="match status" value="1"/>
</dbReference>
<organism evidence="3 4">
    <name type="scientific">Tsukamurella pseudospumae</name>
    <dbReference type="NCBI Taxonomy" id="239498"/>
    <lineage>
        <taxon>Bacteria</taxon>
        <taxon>Bacillati</taxon>
        <taxon>Actinomycetota</taxon>
        <taxon>Actinomycetes</taxon>
        <taxon>Mycobacteriales</taxon>
        <taxon>Tsukamurellaceae</taxon>
        <taxon>Tsukamurella</taxon>
    </lineage>
</organism>
<evidence type="ECO:0000313" key="3">
    <source>
        <dbReference type="EMBL" id="KXP06560.1"/>
    </source>
</evidence>
<feature type="domain" description="GFO/IDH/MocA-like oxidoreductase" evidence="2">
    <location>
        <begin position="151"/>
        <end position="277"/>
    </location>
</feature>
<dbReference type="Pfam" id="PF22725">
    <property type="entry name" value="GFO_IDH_MocA_C3"/>
    <property type="match status" value="1"/>
</dbReference>
<protein>
    <recommendedName>
        <fullName evidence="5">Oxidoreductase</fullName>
    </recommendedName>
</protein>
<dbReference type="InterPro" id="IPR036291">
    <property type="entry name" value="NAD(P)-bd_dom_sf"/>
</dbReference>
<dbReference type="Pfam" id="PF01408">
    <property type="entry name" value="GFO_IDH_MocA"/>
    <property type="match status" value="1"/>
</dbReference>
<evidence type="ECO:0000259" key="1">
    <source>
        <dbReference type="Pfam" id="PF01408"/>
    </source>
</evidence>
<proteinExistence type="predicted"/>
<accession>A0A138A857</accession>
<dbReference type="SUPFAM" id="SSF55347">
    <property type="entry name" value="Glyceraldehyde-3-phosphate dehydrogenase-like, C-terminal domain"/>
    <property type="match status" value="1"/>
</dbReference>
<dbReference type="InterPro" id="IPR000683">
    <property type="entry name" value="Gfo/Idh/MocA-like_OxRdtase_N"/>
</dbReference>
<dbReference type="GO" id="GO:0000166">
    <property type="term" value="F:nucleotide binding"/>
    <property type="evidence" value="ECO:0007669"/>
    <property type="project" value="InterPro"/>
</dbReference>
<dbReference type="Proteomes" id="UP000070258">
    <property type="component" value="Unassembled WGS sequence"/>
</dbReference>
<evidence type="ECO:0000259" key="2">
    <source>
        <dbReference type="Pfam" id="PF22725"/>
    </source>
</evidence>
<gene>
    <name evidence="3" type="ORF">AXK60_10800</name>
</gene>
<name>A0A138A857_9ACTN</name>
<dbReference type="PANTHER" id="PTHR43708:SF3">
    <property type="entry name" value="OXIDOREDUCTASE"/>
    <property type="match status" value="1"/>
</dbReference>
<dbReference type="AlphaFoldDB" id="A0A138A857"/>
<dbReference type="OrthoDB" id="9792085at2"/>
<evidence type="ECO:0008006" key="5">
    <source>
        <dbReference type="Google" id="ProtNLM"/>
    </source>
</evidence>
<dbReference type="SUPFAM" id="SSF51735">
    <property type="entry name" value="NAD(P)-binding Rossmann-fold domains"/>
    <property type="match status" value="1"/>
</dbReference>
<dbReference type="Gene3D" id="3.30.360.10">
    <property type="entry name" value="Dihydrodipicolinate Reductase, domain 2"/>
    <property type="match status" value="1"/>
</dbReference>
<sequence length="385" mass="40486">MTETLLERFGRRLRVGMIGGGIGSYIGETHAIALRADGLWDLVAGAFSRNPETNAATGRSWLVPPERTYADHRALIAGESTREDRVDAVIVATRPSSHAEIACDLLAAGFHVICEKPLTDTAADAQVVEAAVSGSGRRLLLTHCYSGYPMVRQAREMVARGDLGRITLVESRFASGMYATTTPPGAWRVDGTEGGVTALIADLGTHALHLAELVTGRRITSVDADLARVDPAHAAFDNAYLTLGFEGGARGRCWSTSQAAGATHGLAITVYGDKGSLAWDHEAAETLWWRADGAPDRLLTKAGPGATGAALAASRFTAGHPDGYALAFANLYRDFAYALLAEALGEDPAPYLADLPDVADGVRTLTVVEAAVASDATGRTVTVDT</sequence>
<dbReference type="STRING" id="239498.AXK60_10800"/>
<dbReference type="RefSeq" id="WP_068572252.1">
    <property type="nucleotide sequence ID" value="NZ_LSRF01000056.1"/>
</dbReference>
<comment type="caution">
    <text evidence="3">The sequence shown here is derived from an EMBL/GenBank/DDBJ whole genome shotgun (WGS) entry which is preliminary data.</text>
</comment>
<feature type="domain" description="Gfo/Idh/MocA-like oxidoreductase N-terminal" evidence="1">
    <location>
        <begin position="13"/>
        <end position="141"/>
    </location>
</feature>
<dbReference type="EMBL" id="LSRF01000056">
    <property type="protein sequence ID" value="KXP06560.1"/>
    <property type="molecule type" value="Genomic_DNA"/>
</dbReference>
<dbReference type="InterPro" id="IPR055170">
    <property type="entry name" value="GFO_IDH_MocA-like_dom"/>
</dbReference>
<evidence type="ECO:0000313" key="4">
    <source>
        <dbReference type="Proteomes" id="UP000070258"/>
    </source>
</evidence>
<dbReference type="InterPro" id="IPR051317">
    <property type="entry name" value="Gfo/Idh/MocA_oxidoreduct"/>
</dbReference>